<dbReference type="InterPro" id="IPR017961">
    <property type="entry name" value="DNA_pol_Y-fam_little_finger"/>
</dbReference>
<dbReference type="InterPro" id="IPR001126">
    <property type="entry name" value="UmuC"/>
</dbReference>
<dbReference type="InterPro" id="IPR025188">
    <property type="entry name" value="DUF4113"/>
</dbReference>
<evidence type="ECO:0000259" key="6">
    <source>
        <dbReference type="PROSITE" id="PS50173"/>
    </source>
</evidence>
<dbReference type="Gene3D" id="3.40.1170.60">
    <property type="match status" value="1"/>
</dbReference>
<dbReference type="PANTHER" id="PTHR11076:SF34">
    <property type="entry name" value="PROTEIN UMUC"/>
    <property type="match status" value="1"/>
</dbReference>
<keyword evidence="4" id="KW-0234">DNA repair</keyword>
<evidence type="ECO:0000256" key="5">
    <source>
        <dbReference type="ARBA" id="ARBA00023236"/>
    </source>
</evidence>
<dbReference type="GO" id="GO:0006281">
    <property type="term" value="P:DNA repair"/>
    <property type="evidence" value="ECO:0007669"/>
    <property type="project" value="UniProtKB-KW"/>
</dbReference>
<dbReference type="Pfam" id="PF13438">
    <property type="entry name" value="DUF4113"/>
    <property type="match status" value="1"/>
</dbReference>
<evidence type="ECO:0000256" key="1">
    <source>
        <dbReference type="ARBA" id="ARBA00010945"/>
    </source>
</evidence>
<dbReference type="Gene3D" id="1.10.150.20">
    <property type="entry name" value="5' to 3' exonuclease, C-terminal subdomain"/>
    <property type="match status" value="1"/>
</dbReference>
<evidence type="ECO:0000256" key="2">
    <source>
        <dbReference type="ARBA" id="ARBA00022763"/>
    </source>
</evidence>
<organism evidence="7 8">
    <name type="scientific">Vibrio chagasii</name>
    <dbReference type="NCBI Taxonomy" id="170679"/>
    <lineage>
        <taxon>Bacteria</taxon>
        <taxon>Pseudomonadati</taxon>
        <taxon>Pseudomonadota</taxon>
        <taxon>Gammaproteobacteria</taxon>
        <taxon>Vibrionales</taxon>
        <taxon>Vibrionaceae</taxon>
        <taxon>Vibrio</taxon>
    </lineage>
</organism>
<keyword evidence="2" id="KW-0227">DNA damage</keyword>
<dbReference type="Proteomes" id="UP000423756">
    <property type="component" value="Unassembled WGS sequence"/>
</dbReference>
<dbReference type="Pfam" id="PF00817">
    <property type="entry name" value="IMS"/>
    <property type="match status" value="1"/>
</dbReference>
<dbReference type="GO" id="GO:0003684">
    <property type="term" value="F:damaged DNA binding"/>
    <property type="evidence" value="ECO:0007669"/>
    <property type="project" value="InterPro"/>
</dbReference>
<dbReference type="Pfam" id="PF11799">
    <property type="entry name" value="IMS_C"/>
    <property type="match status" value="1"/>
</dbReference>
<feature type="domain" description="UmuC" evidence="6">
    <location>
        <begin position="1"/>
        <end position="179"/>
    </location>
</feature>
<reference evidence="7 8" key="1">
    <citation type="submission" date="2019-09" db="EMBL/GenBank/DDBJ databases">
        <title>Draft genome sequences of 48 bacterial type strains from the CCUG.</title>
        <authorList>
            <person name="Tunovic T."/>
            <person name="Pineiro-Iglesias B."/>
            <person name="Unosson C."/>
            <person name="Inganas E."/>
            <person name="Ohlen M."/>
            <person name="Cardew S."/>
            <person name="Jensie-Markopoulos S."/>
            <person name="Salva-Serra F."/>
            <person name="Jaen-Luchoro D."/>
            <person name="Karlsson R."/>
            <person name="Svensson-Stadler L."/>
            <person name="Chun J."/>
            <person name="Moore E."/>
        </authorList>
    </citation>
    <scope>NUCLEOTIDE SEQUENCE [LARGE SCALE GENOMIC DNA]</scope>
    <source>
        <strain evidence="7 8">CCUG 48643</strain>
    </source>
</reference>
<name>A0A7V7NX84_9VIBR</name>
<dbReference type="GO" id="GO:0003887">
    <property type="term" value="F:DNA-directed DNA polymerase activity"/>
    <property type="evidence" value="ECO:0007669"/>
    <property type="project" value="TreeGrafter"/>
</dbReference>
<gene>
    <name evidence="7" type="ORF">F7Q91_03235</name>
</gene>
<evidence type="ECO:0000313" key="8">
    <source>
        <dbReference type="Proteomes" id="UP000423756"/>
    </source>
</evidence>
<accession>A0A7V7NX84</accession>
<keyword evidence="3" id="KW-0741">SOS mutagenesis</keyword>
<keyword evidence="5" id="KW-0742">SOS response</keyword>
<evidence type="ECO:0000313" key="7">
    <source>
        <dbReference type="EMBL" id="KAB0482509.1"/>
    </source>
</evidence>
<dbReference type="EMBL" id="VZPX01000004">
    <property type="protein sequence ID" value="KAB0482509.1"/>
    <property type="molecule type" value="Genomic_DNA"/>
</dbReference>
<dbReference type="GO" id="GO:0009432">
    <property type="term" value="P:SOS response"/>
    <property type="evidence" value="ECO:0007669"/>
    <property type="project" value="UniProtKB-KW"/>
</dbReference>
<protein>
    <submittedName>
        <fullName evidence="7">Y-family DNA polymerase</fullName>
    </submittedName>
</protein>
<evidence type="ECO:0000256" key="3">
    <source>
        <dbReference type="ARBA" id="ARBA00023199"/>
    </source>
</evidence>
<evidence type="ECO:0000256" key="4">
    <source>
        <dbReference type="ARBA" id="ARBA00023204"/>
    </source>
</evidence>
<dbReference type="InterPro" id="IPR050116">
    <property type="entry name" value="DNA_polymerase-Y"/>
</dbReference>
<comment type="caution">
    <text evidence="7">The sequence shown here is derived from an EMBL/GenBank/DDBJ whole genome shotgun (WGS) entry which is preliminary data.</text>
</comment>
<dbReference type="Gene3D" id="3.30.70.270">
    <property type="match status" value="1"/>
</dbReference>
<dbReference type="GO" id="GO:0005829">
    <property type="term" value="C:cytosol"/>
    <property type="evidence" value="ECO:0007669"/>
    <property type="project" value="TreeGrafter"/>
</dbReference>
<dbReference type="InterPro" id="IPR043502">
    <property type="entry name" value="DNA/RNA_pol_sf"/>
</dbReference>
<dbReference type="PROSITE" id="PS50173">
    <property type="entry name" value="UMUC"/>
    <property type="match status" value="1"/>
</dbReference>
<dbReference type="AlphaFoldDB" id="A0A7V7NX84"/>
<dbReference type="InterPro" id="IPR043128">
    <property type="entry name" value="Rev_trsase/Diguanyl_cyclase"/>
</dbReference>
<dbReference type="CDD" id="cd01700">
    <property type="entry name" value="PolY_Pol_V_umuC"/>
    <property type="match status" value="1"/>
</dbReference>
<dbReference type="PANTHER" id="PTHR11076">
    <property type="entry name" value="DNA REPAIR POLYMERASE UMUC / TRANSFERASE FAMILY MEMBER"/>
    <property type="match status" value="1"/>
</dbReference>
<dbReference type="GO" id="GO:0042276">
    <property type="term" value="P:error-prone translesion synthesis"/>
    <property type="evidence" value="ECO:0007669"/>
    <property type="project" value="TreeGrafter"/>
</dbReference>
<dbReference type="SUPFAM" id="SSF56672">
    <property type="entry name" value="DNA/RNA polymerases"/>
    <property type="match status" value="1"/>
</dbReference>
<sequence length="408" mass="45837">MYVSCECVFQPQYRKKPCVVLSNNDGAVVAANRLAVEAGIAKFEPYFKQKGIIDKNGIKVFSSNYALYASISGQMMATISEFASESHIYSIDEIFLNLTNDLKLIPDVVQFGQKIRQTVWRECRIPVSFGSGPTLTLSKLANKLTKSIREYNGVCVIKTEKDRIDALKMTSVKDVWGIGRASAKRLKWMGIDTAFDLALLGPEEARRRFDINMQRTVLELQGEPAKMWDDCRKDKQQIMSTRSVGTRIRTLDELKQALSFHASIVARKCRDQNSSCLTLMAFANTSPFDNKPQSFKAIHQFEFPSSDSTRFSKVVTGMAESLFKSNVDYYKVGVGALQLVSDKQRQVDLFAEPEDPALMGVVDNLNAKFGRGAVFLGAQGTRQEWSMRREFLSPSFTTRLSDLPVIQC</sequence>
<comment type="similarity">
    <text evidence="1">Belongs to the DNA polymerase type-Y family.</text>
</comment>
<proteinExistence type="inferred from homology"/>